<evidence type="ECO:0000313" key="1">
    <source>
        <dbReference type="EMBL" id="MPC07928.1"/>
    </source>
</evidence>
<name>A0A5B7CFE7_PORTR</name>
<dbReference type="AlphaFoldDB" id="A0A5B7CFE7"/>
<proteinExistence type="predicted"/>
<accession>A0A5B7CFE7</accession>
<sequence>MGSSVVILFSETANLSPAAKLVPAAPQLNTPLLAHAHIHTSMFSTMPSHSSLWRHQSAMLIQQPRCPDTLDTEHLQVSPTCPPGTGRVTPKPLLTRRPAVCLSVSAVARPRRHLSNGSFQPVQSSGVGVAVHVQSGVGVVVHLEIVGVVVHVES</sequence>
<protein>
    <submittedName>
        <fullName evidence="1">Uncharacterized protein</fullName>
    </submittedName>
</protein>
<reference evidence="1 2" key="1">
    <citation type="submission" date="2019-05" db="EMBL/GenBank/DDBJ databases">
        <title>Another draft genome of Portunus trituberculatus and its Hox gene families provides insights of decapod evolution.</title>
        <authorList>
            <person name="Jeong J.-H."/>
            <person name="Song I."/>
            <person name="Kim S."/>
            <person name="Choi T."/>
            <person name="Kim D."/>
            <person name="Ryu S."/>
            <person name="Kim W."/>
        </authorList>
    </citation>
    <scope>NUCLEOTIDE SEQUENCE [LARGE SCALE GENOMIC DNA]</scope>
    <source>
        <tissue evidence="1">Muscle</tissue>
    </source>
</reference>
<keyword evidence="2" id="KW-1185">Reference proteome</keyword>
<comment type="caution">
    <text evidence="1">The sequence shown here is derived from an EMBL/GenBank/DDBJ whole genome shotgun (WGS) entry which is preliminary data.</text>
</comment>
<dbReference type="EMBL" id="VSRR010000012">
    <property type="protein sequence ID" value="MPC07928.1"/>
    <property type="molecule type" value="Genomic_DNA"/>
</dbReference>
<organism evidence="1 2">
    <name type="scientific">Portunus trituberculatus</name>
    <name type="common">Swimming crab</name>
    <name type="synonym">Neptunus trituberculatus</name>
    <dbReference type="NCBI Taxonomy" id="210409"/>
    <lineage>
        <taxon>Eukaryota</taxon>
        <taxon>Metazoa</taxon>
        <taxon>Ecdysozoa</taxon>
        <taxon>Arthropoda</taxon>
        <taxon>Crustacea</taxon>
        <taxon>Multicrustacea</taxon>
        <taxon>Malacostraca</taxon>
        <taxon>Eumalacostraca</taxon>
        <taxon>Eucarida</taxon>
        <taxon>Decapoda</taxon>
        <taxon>Pleocyemata</taxon>
        <taxon>Brachyura</taxon>
        <taxon>Eubrachyura</taxon>
        <taxon>Portunoidea</taxon>
        <taxon>Portunidae</taxon>
        <taxon>Portuninae</taxon>
        <taxon>Portunus</taxon>
    </lineage>
</organism>
<dbReference type="Proteomes" id="UP000324222">
    <property type="component" value="Unassembled WGS sequence"/>
</dbReference>
<gene>
    <name evidence="1" type="ORF">E2C01_000496</name>
</gene>
<evidence type="ECO:0000313" key="2">
    <source>
        <dbReference type="Proteomes" id="UP000324222"/>
    </source>
</evidence>